<gene>
    <name evidence="2" type="ORF">EZS28_041167</name>
</gene>
<keyword evidence="1" id="KW-1133">Transmembrane helix</keyword>
<protein>
    <submittedName>
        <fullName evidence="2">Uncharacterized protein</fullName>
    </submittedName>
</protein>
<evidence type="ECO:0000313" key="3">
    <source>
        <dbReference type="Proteomes" id="UP000324800"/>
    </source>
</evidence>
<evidence type="ECO:0000256" key="1">
    <source>
        <dbReference type="SAM" id="Phobius"/>
    </source>
</evidence>
<dbReference type="AlphaFoldDB" id="A0A5J4U0T4"/>
<keyword evidence="1" id="KW-0812">Transmembrane</keyword>
<dbReference type="EMBL" id="SNRW01023090">
    <property type="protein sequence ID" value="KAA6363305.1"/>
    <property type="molecule type" value="Genomic_DNA"/>
</dbReference>
<keyword evidence="1" id="KW-0472">Membrane</keyword>
<dbReference type="Proteomes" id="UP000324800">
    <property type="component" value="Unassembled WGS sequence"/>
</dbReference>
<proteinExistence type="predicted"/>
<accession>A0A5J4U0T4</accession>
<comment type="caution">
    <text evidence="2">The sequence shown here is derived from an EMBL/GenBank/DDBJ whole genome shotgun (WGS) entry which is preliminary data.</text>
</comment>
<reference evidence="2 3" key="1">
    <citation type="submission" date="2019-03" db="EMBL/GenBank/DDBJ databases">
        <title>Single cell metagenomics reveals metabolic interactions within the superorganism composed of flagellate Streblomastix strix and complex community of Bacteroidetes bacteria on its surface.</title>
        <authorList>
            <person name="Treitli S.C."/>
            <person name="Kolisko M."/>
            <person name="Husnik F."/>
            <person name="Keeling P."/>
            <person name="Hampl V."/>
        </authorList>
    </citation>
    <scope>NUCLEOTIDE SEQUENCE [LARGE SCALE GENOMIC DNA]</scope>
    <source>
        <strain evidence="2">ST1C</strain>
    </source>
</reference>
<feature type="transmembrane region" description="Helical" evidence="1">
    <location>
        <begin position="12"/>
        <end position="38"/>
    </location>
</feature>
<organism evidence="2 3">
    <name type="scientific">Streblomastix strix</name>
    <dbReference type="NCBI Taxonomy" id="222440"/>
    <lineage>
        <taxon>Eukaryota</taxon>
        <taxon>Metamonada</taxon>
        <taxon>Preaxostyla</taxon>
        <taxon>Oxymonadida</taxon>
        <taxon>Streblomastigidae</taxon>
        <taxon>Streblomastix</taxon>
    </lineage>
</organism>
<sequence length="67" mass="7452">MTLFGDVYSVPYSIISFSIFLLSYELHGLGSGVSLLLIQPHELLRSRVPKVLQFTIPPPPKNVPLKS</sequence>
<name>A0A5J4U0T4_9EUKA</name>
<evidence type="ECO:0000313" key="2">
    <source>
        <dbReference type="EMBL" id="KAA6363305.1"/>
    </source>
</evidence>